<dbReference type="SUPFAM" id="SSF46785">
    <property type="entry name" value="Winged helix' DNA-binding domain"/>
    <property type="match status" value="1"/>
</dbReference>
<reference evidence="2 5" key="2">
    <citation type="submission" date="2020-07" db="EMBL/GenBank/DDBJ databases">
        <title>Sequencing the genomes of 1000 actinobacteria strains.</title>
        <authorList>
            <person name="Klenk H.-P."/>
        </authorList>
    </citation>
    <scope>NUCLEOTIDE SEQUENCE [LARGE SCALE GENOMIC DNA]</scope>
    <source>
        <strain evidence="2 5">DSM 45117</strain>
    </source>
</reference>
<evidence type="ECO:0000259" key="1">
    <source>
        <dbReference type="Pfam" id="PF03551"/>
    </source>
</evidence>
<evidence type="ECO:0000313" key="2">
    <source>
        <dbReference type="EMBL" id="NYH86323.1"/>
    </source>
</evidence>
<keyword evidence="5" id="KW-1185">Reference proteome</keyword>
<dbReference type="Proteomes" id="UP000199052">
    <property type="component" value="Unassembled WGS sequence"/>
</dbReference>
<dbReference type="Proteomes" id="UP000533017">
    <property type="component" value="Unassembled WGS sequence"/>
</dbReference>
<dbReference type="PANTHER" id="PTHR43252:SF6">
    <property type="entry name" value="NEGATIVE TRANSCRIPTION REGULATOR PADR"/>
    <property type="match status" value="1"/>
</dbReference>
<evidence type="ECO:0000313" key="5">
    <source>
        <dbReference type="Proteomes" id="UP000533017"/>
    </source>
</evidence>
<sequence length="178" mass="20154">MSIPRTLLGLLEDEPSYGYTLKQRYDELFARTKNLAFGQVYSTLARLERDGFASVVGVESGEGPERRRYAITDDGVVELDTWIRTPEPATSFAQSVLFVKTTLALLSGRSPSDVLDAQRRVHLARMRELTASRAESDDVQLLAVDYEIAHLDADLRWIEETGHRLEQRRGSRRARGRS</sequence>
<gene>
    <name evidence="2" type="ORF">FHR37_005174</name>
    <name evidence="3" type="ORF">SAMN05421678_12735</name>
</gene>
<dbReference type="AlphaFoldDB" id="A0A1I3BWM5"/>
<organism evidence="3 4">
    <name type="scientific">Actinopolymorpha cephalotaxi</name>
    <dbReference type="NCBI Taxonomy" id="504797"/>
    <lineage>
        <taxon>Bacteria</taxon>
        <taxon>Bacillati</taxon>
        <taxon>Actinomycetota</taxon>
        <taxon>Actinomycetes</taxon>
        <taxon>Propionibacteriales</taxon>
        <taxon>Actinopolymorphaceae</taxon>
        <taxon>Actinopolymorpha</taxon>
    </lineage>
</organism>
<name>A0A1I3BWM5_9ACTN</name>
<protein>
    <submittedName>
        <fullName evidence="2">DNA-binding PadR family transcriptional regulator</fullName>
    </submittedName>
    <submittedName>
        <fullName evidence="3">DNA-binding transcriptional regulator, PadR family</fullName>
    </submittedName>
</protein>
<keyword evidence="3" id="KW-0238">DNA-binding</keyword>
<accession>A0A1I3BWM5</accession>
<dbReference type="STRING" id="504797.SAMN05421678_12735"/>
<dbReference type="Gene3D" id="1.10.10.10">
    <property type="entry name" value="Winged helix-like DNA-binding domain superfamily/Winged helix DNA-binding domain"/>
    <property type="match status" value="1"/>
</dbReference>
<evidence type="ECO:0000313" key="3">
    <source>
        <dbReference type="EMBL" id="SFH66590.1"/>
    </source>
</evidence>
<proteinExistence type="predicted"/>
<feature type="domain" description="Transcription regulator PadR N-terminal" evidence="1">
    <location>
        <begin position="7"/>
        <end position="79"/>
    </location>
</feature>
<dbReference type="RefSeq" id="WP_092890276.1">
    <property type="nucleotide sequence ID" value="NZ_FOOI01000027.1"/>
</dbReference>
<evidence type="ECO:0000313" key="4">
    <source>
        <dbReference type="Proteomes" id="UP000199052"/>
    </source>
</evidence>
<dbReference type="InterPro" id="IPR036388">
    <property type="entry name" value="WH-like_DNA-bd_sf"/>
</dbReference>
<dbReference type="GO" id="GO:0003677">
    <property type="term" value="F:DNA binding"/>
    <property type="evidence" value="ECO:0007669"/>
    <property type="project" value="UniProtKB-KW"/>
</dbReference>
<dbReference type="EMBL" id="FOOI01000027">
    <property type="protein sequence ID" value="SFH66590.1"/>
    <property type="molecule type" value="Genomic_DNA"/>
</dbReference>
<dbReference type="InterPro" id="IPR036390">
    <property type="entry name" value="WH_DNA-bd_sf"/>
</dbReference>
<dbReference type="OrthoDB" id="3186544at2"/>
<dbReference type="PANTHER" id="PTHR43252">
    <property type="entry name" value="TRANSCRIPTIONAL REGULATOR YQJI"/>
    <property type="match status" value="1"/>
</dbReference>
<dbReference type="InterPro" id="IPR005149">
    <property type="entry name" value="Tscrpt_reg_PadR_N"/>
</dbReference>
<dbReference type="EMBL" id="JACBZA010000001">
    <property type="protein sequence ID" value="NYH86323.1"/>
    <property type="molecule type" value="Genomic_DNA"/>
</dbReference>
<reference evidence="3 4" key="1">
    <citation type="submission" date="2016-10" db="EMBL/GenBank/DDBJ databases">
        <authorList>
            <person name="de Groot N.N."/>
        </authorList>
    </citation>
    <scope>NUCLEOTIDE SEQUENCE [LARGE SCALE GENOMIC DNA]</scope>
    <source>
        <strain evidence="3 4">CPCC 202808</strain>
    </source>
</reference>
<dbReference type="Pfam" id="PF03551">
    <property type="entry name" value="PadR"/>
    <property type="match status" value="1"/>
</dbReference>